<dbReference type="EMBL" id="BMAV01025155">
    <property type="protein sequence ID" value="GFS38908.1"/>
    <property type="molecule type" value="Genomic_DNA"/>
</dbReference>
<feature type="non-terminal residue" evidence="1">
    <location>
        <position position="1"/>
    </location>
</feature>
<dbReference type="OrthoDB" id="6447994at2759"/>
<evidence type="ECO:0000313" key="1">
    <source>
        <dbReference type="EMBL" id="GFS38908.1"/>
    </source>
</evidence>
<name>A0A8X6IDQ3_9ARAC</name>
<comment type="caution">
    <text evidence="1">The sequence shown here is derived from an EMBL/GenBank/DDBJ whole genome shotgun (WGS) entry which is preliminary data.</text>
</comment>
<protein>
    <submittedName>
        <fullName evidence="1">Uncharacterized protein</fullName>
    </submittedName>
</protein>
<proteinExistence type="predicted"/>
<keyword evidence="2" id="KW-1185">Reference proteome</keyword>
<dbReference type="Proteomes" id="UP000886998">
    <property type="component" value="Unassembled WGS sequence"/>
</dbReference>
<organism evidence="1 2">
    <name type="scientific">Trichonephila inaurata madagascariensis</name>
    <dbReference type="NCBI Taxonomy" id="2747483"/>
    <lineage>
        <taxon>Eukaryota</taxon>
        <taxon>Metazoa</taxon>
        <taxon>Ecdysozoa</taxon>
        <taxon>Arthropoda</taxon>
        <taxon>Chelicerata</taxon>
        <taxon>Arachnida</taxon>
        <taxon>Araneae</taxon>
        <taxon>Araneomorphae</taxon>
        <taxon>Entelegynae</taxon>
        <taxon>Araneoidea</taxon>
        <taxon>Nephilidae</taxon>
        <taxon>Trichonephila</taxon>
        <taxon>Trichonephila inaurata</taxon>
    </lineage>
</organism>
<gene>
    <name evidence="1" type="primary">AVEN_17816_1</name>
    <name evidence="1" type="ORF">TNIN_472671</name>
</gene>
<evidence type="ECO:0000313" key="2">
    <source>
        <dbReference type="Proteomes" id="UP000886998"/>
    </source>
</evidence>
<sequence>EKFELLKNDYYKITNETEYADAEPVLNSMEDDLPDFEKHHTLLHKYSTPSTNCKADLEILAPDMYSLQVVNHSEPASPSENSRVLFHTNGNNSILINTTIVYVRDSEGIRQPLRVILDCASESSFISSNSAEALGITKRKDKHCDQWFE</sequence>
<dbReference type="AlphaFoldDB" id="A0A8X6IDQ3"/>
<accession>A0A8X6IDQ3</accession>
<reference evidence="1" key="1">
    <citation type="submission" date="2020-08" db="EMBL/GenBank/DDBJ databases">
        <title>Multicomponent nature underlies the extraordinary mechanical properties of spider dragline silk.</title>
        <authorList>
            <person name="Kono N."/>
            <person name="Nakamura H."/>
            <person name="Mori M."/>
            <person name="Yoshida Y."/>
            <person name="Ohtoshi R."/>
            <person name="Malay A.D."/>
            <person name="Moran D.A.P."/>
            <person name="Tomita M."/>
            <person name="Numata K."/>
            <person name="Arakawa K."/>
        </authorList>
    </citation>
    <scope>NUCLEOTIDE SEQUENCE</scope>
</reference>